<dbReference type="PANTHER" id="PTHR47027:SF29">
    <property type="entry name" value="C2H2-TYPE DOMAIN-CONTAINING PROTEIN"/>
    <property type="match status" value="1"/>
</dbReference>
<sequence length="137" mass="15808">MSTTPLLNPIQLDDSEIEAVDNFIYLGQLITIVSDHTREIRCRKQADWAVFHQYRNFLTSRTVDMKYKRRIFNQCIIPEMMHGSECWALTKKGRDIMAAAQQRMESAMAGVNILDKKTNDWVRGVTKVNDIINAACK</sequence>
<dbReference type="Proteomes" id="UP000887566">
    <property type="component" value="Unplaced"/>
</dbReference>
<name>A0A914VM18_9BILA</name>
<reference evidence="2" key="1">
    <citation type="submission" date="2022-11" db="UniProtKB">
        <authorList>
            <consortium name="WormBaseParasite"/>
        </authorList>
    </citation>
    <scope>IDENTIFICATION</scope>
</reference>
<dbReference type="AlphaFoldDB" id="A0A914VM18"/>
<keyword evidence="1" id="KW-1185">Reference proteome</keyword>
<proteinExistence type="predicted"/>
<evidence type="ECO:0000313" key="2">
    <source>
        <dbReference type="WBParaSite" id="PSAMB.scaffold2189size24728.g16728.t1"/>
    </source>
</evidence>
<accession>A0A914VM18</accession>
<dbReference type="WBParaSite" id="PSAMB.scaffold2189size24728.g16728.t1">
    <property type="protein sequence ID" value="PSAMB.scaffold2189size24728.g16728.t1"/>
    <property type="gene ID" value="PSAMB.scaffold2189size24728.g16728"/>
</dbReference>
<evidence type="ECO:0000313" key="1">
    <source>
        <dbReference type="Proteomes" id="UP000887566"/>
    </source>
</evidence>
<protein>
    <submittedName>
        <fullName evidence="2">Uncharacterized protein</fullName>
    </submittedName>
</protein>
<organism evidence="1 2">
    <name type="scientific">Plectus sambesii</name>
    <dbReference type="NCBI Taxonomy" id="2011161"/>
    <lineage>
        <taxon>Eukaryota</taxon>
        <taxon>Metazoa</taxon>
        <taxon>Ecdysozoa</taxon>
        <taxon>Nematoda</taxon>
        <taxon>Chromadorea</taxon>
        <taxon>Plectida</taxon>
        <taxon>Plectina</taxon>
        <taxon>Plectoidea</taxon>
        <taxon>Plectidae</taxon>
        <taxon>Plectus</taxon>
    </lineage>
</organism>
<dbReference type="PANTHER" id="PTHR47027">
    <property type="entry name" value="REVERSE TRANSCRIPTASE DOMAIN-CONTAINING PROTEIN"/>
    <property type="match status" value="1"/>
</dbReference>